<comment type="caution">
    <text evidence="8">The sequence shown here is derived from an EMBL/GenBank/DDBJ whole genome shotgun (WGS) entry which is preliminary data.</text>
</comment>
<keyword evidence="4 6" id="KW-1133">Transmembrane helix</keyword>
<feature type="transmembrane region" description="Helical" evidence="6">
    <location>
        <begin position="127"/>
        <end position="153"/>
    </location>
</feature>
<dbReference type="Proteomes" id="UP001185863">
    <property type="component" value="Unassembled WGS sequence"/>
</dbReference>
<feature type="domain" description="Copper resistance protein D" evidence="7">
    <location>
        <begin position="222"/>
        <end position="321"/>
    </location>
</feature>
<feature type="transmembrane region" description="Helical" evidence="6">
    <location>
        <begin position="189"/>
        <end position="214"/>
    </location>
</feature>
<keyword evidence="2" id="KW-1003">Cell membrane</keyword>
<protein>
    <submittedName>
        <fullName evidence="8">CopD family protein</fullName>
    </submittedName>
</protein>
<dbReference type="PANTHER" id="PTHR34820:SF4">
    <property type="entry name" value="INNER MEMBRANE PROTEIN YEBZ"/>
    <property type="match status" value="1"/>
</dbReference>
<dbReference type="PANTHER" id="PTHR34820">
    <property type="entry name" value="INNER MEMBRANE PROTEIN YEBZ"/>
    <property type="match status" value="1"/>
</dbReference>
<feature type="transmembrane region" description="Helical" evidence="6">
    <location>
        <begin position="230"/>
        <end position="249"/>
    </location>
</feature>
<keyword evidence="3 6" id="KW-0812">Transmembrane</keyword>
<evidence type="ECO:0000256" key="2">
    <source>
        <dbReference type="ARBA" id="ARBA00022475"/>
    </source>
</evidence>
<dbReference type="InterPro" id="IPR008457">
    <property type="entry name" value="Cu-R_CopD_dom"/>
</dbReference>
<accession>A0AAE4UXT8</accession>
<feature type="transmembrane region" description="Helical" evidence="6">
    <location>
        <begin position="86"/>
        <end position="107"/>
    </location>
</feature>
<evidence type="ECO:0000313" key="8">
    <source>
        <dbReference type="EMBL" id="MDV7264715.1"/>
    </source>
</evidence>
<keyword evidence="5 6" id="KW-0472">Membrane</keyword>
<dbReference type="GO" id="GO:0006825">
    <property type="term" value="P:copper ion transport"/>
    <property type="evidence" value="ECO:0007669"/>
    <property type="project" value="InterPro"/>
</dbReference>
<organism evidence="8 9">
    <name type="scientific">Rhodococcus oxybenzonivorans</name>
    <dbReference type="NCBI Taxonomy" id="1990687"/>
    <lineage>
        <taxon>Bacteria</taxon>
        <taxon>Bacillati</taxon>
        <taxon>Actinomycetota</taxon>
        <taxon>Actinomycetes</taxon>
        <taxon>Mycobacteriales</taxon>
        <taxon>Nocardiaceae</taxon>
        <taxon>Rhodococcus</taxon>
    </lineage>
</organism>
<sequence length="329" mass="33675">MTLRGTERSTHTPRHSVRRSSALVAVSAVGVTTAVLLATLVDTPLTRTLSGYCDDLGSALALGLTTIMLIGRRTPSSDSGREKERAWLALAAVACFWAVAGLASLWVSTGDAVGRSLLTLTAGDVEAALHVITPAQVALGQVVAAVVVTGIAVDTYRGGQGWSPWTVWTTALVTTAVGGLGGHSGSGPAAVVAAVHLVAAALWFGPLAAAIVVVRGDRAWARFLATHTRVAFWCAVVTAASGITLAVLRLDTPRSLVDDDYGRLLVVKAAVLLVVVLAARRLRRVWVGPSQTGGGGPDELSVRRAAGHSLLVITATAAAAVLSGTPPPA</sequence>
<evidence type="ECO:0000313" key="9">
    <source>
        <dbReference type="Proteomes" id="UP001185863"/>
    </source>
</evidence>
<feature type="transmembrane region" description="Helical" evidence="6">
    <location>
        <begin position="165"/>
        <end position="183"/>
    </location>
</feature>
<dbReference type="EMBL" id="JAWLUP010000014">
    <property type="protein sequence ID" value="MDV7264715.1"/>
    <property type="molecule type" value="Genomic_DNA"/>
</dbReference>
<dbReference type="InterPro" id="IPR032694">
    <property type="entry name" value="CopC/D"/>
</dbReference>
<evidence type="ECO:0000256" key="1">
    <source>
        <dbReference type="ARBA" id="ARBA00004651"/>
    </source>
</evidence>
<comment type="subcellular location">
    <subcellularLocation>
        <location evidence="1">Cell membrane</location>
        <topology evidence="1">Multi-pass membrane protein</topology>
    </subcellularLocation>
</comment>
<name>A0AAE4UXT8_9NOCA</name>
<dbReference type="Pfam" id="PF05425">
    <property type="entry name" value="CopD"/>
    <property type="match status" value="1"/>
</dbReference>
<feature type="transmembrane region" description="Helical" evidence="6">
    <location>
        <begin position="21"/>
        <end position="41"/>
    </location>
</feature>
<evidence type="ECO:0000256" key="5">
    <source>
        <dbReference type="ARBA" id="ARBA00023136"/>
    </source>
</evidence>
<feature type="transmembrane region" description="Helical" evidence="6">
    <location>
        <begin position="261"/>
        <end position="279"/>
    </location>
</feature>
<evidence type="ECO:0000256" key="3">
    <source>
        <dbReference type="ARBA" id="ARBA00022692"/>
    </source>
</evidence>
<dbReference type="RefSeq" id="WP_317744281.1">
    <property type="nucleotide sequence ID" value="NZ_JAWLUP010000014.1"/>
</dbReference>
<dbReference type="AlphaFoldDB" id="A0AAE4UXT8"/>
<evidence type="ECO:0000256" key="6">
    <source>
        <dbReference type="SAM" id="Phobius"/>
    </source>
</evidence>
<evidence type="ECO:0000259" key="7">
    <source>
        <dbReference type="Pfam" id="PF05425"/>
    </source>
</evidence>
<evidence type="ECO:0000256" key="4">
    <source>
        <dbReference type="ARBA" id="ARBA00022989"/>
    </source>
</evidence>
<gene>
    <name evidence="8" type="ORF">R4315_09170</name>
</gene>
<reference evidence="8" key="1">
    <citation type="submission" date="2023-10" db="EMBL/GenBank/DDBJ databases">
        <title>Development of a sustainable strategy for remediation of hydrocarbon-contaminated territories based on the waste exchange concept.</title>
        <authorList>
            <person name="Krivoruchko A."/>
        </authorList>
    </citation>
    <scope>NUCLEOTIDE SEQUENCE</scope>
    <source>
        <strain evidence="8">IEGM 68</strain>
    </source>
</reference>
<feature type="transmembrane region" description="Helical" evidence="6">
    <location>
        <begin position="56"/>
        <end position="74"/>
    </location>
</feature>
<dbReference type="GO" id="GO:0005886">
    <property type="term" value="C:plasma membrane"/>
    <property type="evidence" value="ECO:0007669"/>
    <property type="project" value="UniProtKB-SubCell"/>
</dbReference>
<proteinExistence type="predicted"/>